<comment type="caution">
    <text evidence="2">The sequence shown here is derived from an EMBL/GenBank/DDBJ whole genome shotgun (WGS) entry which is preliminary data.</text>
</comment>
<name>A0A6P0UH76_9FLAO</name>
<protein>
    <submittedName>
        <fullName evidence="2">Antibiotic biosynthesis monooxygenase</fullName>
    </submittedName>
</protein>
<dbReference type="Gene3D" id="3.30.70.100">
    <property type="match status" value="1"/>
</dbReference>
<dbReference type="InterPro" id="IPR011008">
    <property type="entry name" value="Dimeric_a/b-barrel"/>
</dbReference>
<dbReference type="EMBL" id="JAABOO010000001">
    <property type="protein sequence ID" value="NER11820.1"/>
    <property type="molecule type" value="Genomic_DNA"/>
</dbReference>
<accession>A0A6P0UH76</accession>
<dbReference type="SUPFAM" id="SSF54909">
    <property type="entry name" value="Dimeric alpha+beta barrel"/>
    <property type="match status" value="1"/>
</dbReference>
<dbReference type="GO" id="GO:0004497">
    <property type="term" value="F:monooxygenase activity"/>
    <property type="evidence" value="ECO:0007669"/>
    <property type="project" value="UniProtKB-KW"/>
</dbReference>
<organism evidence="2 3">
    <name type="scientific">Leptobacterium flavescens</name>
    <dbReference type="NCBI Taxonomy" id="472055"/>
    <lineage>
        <taxon>Bacteria</taxon>
        <taxon>Pseudomonadati</taxon>
        <taxon>Bacteroidota</taxon>
        <taxon>Flavobacteriia</taxon>
        <taxon>Flavobacteriales</taxon>
        <taxon>Flavobacteriaceae</taxon>
        <taxon>Leptobacterium</taxon>
    </lineage>
</organism>
<dbReference type="RefSeq" id="WP_163604856.1">
    <property type="nucleotide sequence ID" value="NZ_JAABOO010000001.1"/>
</dbReference>
<keyword evidence="2" id="KW-0560">Oxidoreductase</keyword>
<evidence type="ECO:0000313" key="2">
    <source>
        <dbReference type="EMBL" id="NER11820.1"/>
    </source>
</evidence>
<evidence type="ECO:0000313" key="3">
    <source>
        <dbReference type="Proteomes" id="UP000468581"/>
    </source>
</evidence>
<keyword evidence="3" id="KW-1185">Reference proteome</keyword>
<proteinExistence type="predicted"/>
<dbReference type="InterPro" id="IPR007138">
    <property type="entry name" value="ABM_dom"/>
</dbReference>
<dbReference type="Pfam" id="PF03992">
    <property type="entry name" value="ABM"/>
    <property type="match status" value="1"/>
</dbReference>
<reference evidence="2 3" key="1">
    <citation type="submission" date="2020-01" db="EMBL/GenBank/DDBJ databases">
        <title>Leptobacterium flavescens.</title>
        <authorList>
            <person name="Wang G."/>
        </authorList>
    </citation>
    <scope>NUCLEOTIDE SEQUENCE [LARGE SCALE GENOMIC DNA]</scope>
    <source>
        <strain evidence="2 3">KCTC 22160</strain>
    </source>
</reference>
<sequence>MLVRIVKLTFQENKVEDFLANFNKNKERIRNFDGCRFLELYRDKEKPSVFFTYSYWESENDLENYRHSELFKSVWKTTKAWFADKPVAWSVDKIVSLE</sequence>
<gene>
    <name evidence="2" type="ORF">GWK08_00050</name>
</gene>
<evidence type="ECO:0000259" key="1">
    <source>
        <dbReference type="PROSITE" id="PS51725"/>
    </source>
</evidence>
<dbReference type="AlphaFoldDB" id="A0A6P0UH76"/>
<feature type="domain" description="ABM" evidence="1">
    <location>
        <begin position="2"/>
        <end position="91"/>
    </location>
</feature>
<dbReference type="Proteomes" id="UP000468581">
    <property type="component" value="Unassembled WGS sequence"/>
</dbReference>
<dbReference type="PROSITE" id="PS51725">
    <property type="entry name" value="ABM"/>
    <property type="match status" value="1"/>
</dbReference>
<keyword evidence="2" id="KW-0503">Monooxygenase</keyword>